<dbReference type="GO" id="GO:0000785">
    <property type="term" value="C:chromatin"/>
    <property type="evidence" value="ECO:0000318"/>
    <property type="project" value="GO_Central"/>
</dbReference>
<keyword evidence="4" id="KW-1185">Reference proteome</keyword>
<dbReference type="SUPFAM" id="SSF47954">
    <property type="entry name" value="Cyclin-like"/>
    <property type="match status" value="1"/>
</dbReference>
<feature type="region of interest" description="Disordered" evidence="1">
    <location>
        <begin position="88"/>
        <end position="109"/>
    </location>
</feature>
<dbReference type="Gene3D" id="1.10.472.10">
    <property type="entry name" value="Cyclin-like"/>
    <property type="match status" value="2"/>
</dbReference>
<evidence type="ECO:0000259" key="2">
    <source>
        <dbReference type="Pfam" id="PF01857"/>
    </source>
</evidence>
<dbReference type="Pfam" id="PF01857">
    <property type="entry name" value="RB_B"/>
    <property type="match status" value="1"/>
</dbReference>
<evidence type="ECO:0000313" key="3">
    <source>
        <dbReference type="EMBL" id="EED93744.1"/>
    </source>
</evidence>
<gene>
    <name evidence="3" type="ORF">THAPSDRAFT_3404</name>
</gene>
<protein>
    <recommendedName>
        <fullName evidence="2">Retinoblastoma-associated protein B-box domain-containing protein</fullName>
    </recommendedName>
</protein>
<feature type="compositionally biased region" description="Polar residues" evidence="1">
    <location>
        <begin position="99"/>
        <end position="108"/>
    </location>
</feature>
<evidence type="ECO:0000256" key="1">
    <source>
        <dbReference type="SAM" id="MobiDB-lite"/>
    </source>
</evidence>
<reference evidence="3 4" key="1">
    <citation type="journal article" date="2004" name="Science">
        <title>The genome of the diatom Thalassiosira pseudonana: ecology, evolution, and metabolism.</title>
        <authorList>
            <person name="Armbrust E.V."/>
            <person name="Berges J.A."/>
            <person name="Bowler C."/>
            <person name="Green B.R."/>
            <person name="Martinez D."/>
            <person name="Putnam N.H."/>
            <person name="Zhou S."/>
            <person name="Allen A.E."/>
            <person name="Apt K.E."/>
            <person name="Bechner M."/>
            <person name="Brzezinski M.A."/>
            <person name="Chaal B.K."/>
            <person name="Chiovitti A."/>
            <person name="Davis A.K."/>
            <person name="Demarest M.S."/>
            <person name="Detter J.C."/>
            <person name="Glavina T."/>
            <person name="Goodstein D."/>
            <person name="Hadi M.Z."/>
            <person name="Hellsten U."/>
            <person name="Hildebrand M."/>
            <person name="Jenkins B.D."/>
            <person name="Jurka J."/>
            <person name="Kapitonov V.V."/>
            <person name="Kroger N."/>
            <person name="Lau W.W."/>
            <person name="Lane T.W."/>
            <person name="Larimer F.W."/>
            <person name="Lippmeier J.C."/>
            <person name="Lucas S."/>
            <person name="Medina M."/>
            <person name="Montsant A."/>
            <person name="Obornik M."/>
            <person name="Parker M.S."/>
            <person name="Palenik B."/>
            <person name="Pazour G.J."/>
            <person name="Richardson P.M."/>
            <person name="Rynearson T.A."/>
            <person name="Saito M.A."/>
            <person name="Schwartz D.C."/>
            <person name="Thamatrakoln K."/>
            <person name="Valentin K."/>
            <person name="Vardi A."/>
            <person name="Wilkerson F.P."/>
            <person name="Rokhsar D.S."/>
        </authorList>
    </citation>
    <scope>NUCLEOTIDE SEQUENCE [LARGE SCALE GENOMIC DNA]</scope>
    <source>
        <strain evidence="3 4">CCMP1335</strain>
    </source>
</reference>
<feature type="region of interest" description="Disordered" evidence="1">
    <location>
        <begin position="176"/>
        <end position="281"/>
    </location>
</feature>
<dbReference type="GO" id="GO:0006357">
    <property type="term" value="P:regulation of transcription by RNA polymerase II"/>
    <property type="evidence" value="ECO:0007669"/>
    <property type="project" value="InterPro"/>
</dbReference>
<dbReference type="InterPro" id="IPR036915">
    <property type="entry name" value="Cyclin-like_sf"/>
</dbReference>
<reference evidence="3 4" key="2">
    <citation type="journal article" date="2008" name="Nature">
        <title>The Phaeodactylum genome reveals the evolutionary history of diatom genomes.</title>
        <authorList>
            <person name="Bowler C."/>
            <person name="Allen A.E."/>
            <person name="Badger J.H."/>
            <person name="Grimwood J."/>
            <person name="Jabbari K."/>
            <person name="Kuo A."/>
            <person name="Maheswari U."/>
            <person name="Martens C."/>
            <person name="Maumus F."/>
            <person name="Otillar R.P."/>
            <person name="Rayko E."/>
            <person name="Salamov A."/>
            <person name="Vandepoele K."/>
            <person name="Beszteri B."/>
            <person name="Gruber A."/>
            <person name="Heijde M."/>
            <person name="Katinka M."/>
            <person name="Mock T."/>
            <person name="Valentin K."/>
            <person name="Verret F."/>
            <person name="Berges J.A."/>
            <person name="Brownlee C."/>
            <person name="Cadoret J.P."/>
            <person name="Chiovitti A."/>
            <person name="Choi C.J."/>
            <person name="Coesel S."/>
            <person name="De Martino A."/>
            <person name="Detter J.C."/>
            <person name="Durkin C."/>
            <person name="Falciatore A."/>
            <person name="Fournet J."/>
            <person name="Haruta M."/>
            <person name="Huysman M.J."/>
            <person name="Jenkins B.D."/>
            <person name="Jiroutova K."/>
            <person name="Jorgensen R.E."/>
            <person name="Joubert Y."/>
            <person name="Kaplan A."/>
            <person name="Kroger N."/>
            <person name="Kroth P.G."/>
            <person name="La Roche J."/>
            <person name="Lindquist E."/>
            <person name="Lommer M."/>
            <person name="Martin-Jezequel V."/>
            <person name="Lopez P.J."/>
            <person name="Lucas S."/>
            <person name="Mangogna M."/>
            <person name="McGinnis K."/>
            <person name="Medlin L.K."/>
            <person name="Montsant A."/>
            <person name="Oudot-Le Secq M.P."/>
            <person name="Napoli C."/>
            <person name="Obornik M."/>
            <person name="Parker M.S."/>
            <person name="Petit J.L."/>
            <person name="Porcel B.M."/>
            <person name="Poulsen N."/>
            <person name="Robison M."/>
            <person name="Rychlewski L."/>
            <person name="Rynearson T.A."/>
            <person name="Schmutz J."/>
            <person name="Shapiro H."/>
            <person name="Siaut M."/>
            <person name="Stanley M."/>
            <person name="Sussman M.R."/>
            <person name="Taylor A.R."/>
            <person name="Vardi A."/>
            <person name="von Dassow P."/>
            <person name="Vyverman W."/>
            <person name="Willis A."/>
            <person name="Wyrwicz L.S."/>
            <person name="Rokhsar D.S."/>
            <person name="Weissenbach J."/>
            <person name="Armbrust E.V."/>
            <person name="Green B.R."/>
            <person name="Van de Peer Y."/>
            <person name="Grigoriev I.V."/>
        </authorList>
    </citation>
    <scope>NUCLEOTIDE SEQUENCE [LARGE SCALE GENOMIC DNA]</scope>
    <source>
        <strain evidence="3 4">CCMP1335</strain>
    </source>
</reference>
<feature type="region of interest" description="Disordered" evidence="1">
    <location>
        <begin position="1"/>
        <end position="66"/>
    </location>
</feature>
<dbReference type="GO" id="GO:2000134">
    <property type="term" value="P:negative regulation of G1/S transition of mitotic cell cycle"/>
    <property type="evidence" value="ECO:0000318"/>
    <property type="project" value="GO_Central"/>
</dbReference>
<dbReference type="InterPro" id="IPR002719">
    <property type="entry name" value="RB_B"/>
</dbReference>
<dbReference type="GO" id="GO:0030154">
    <property type="term" value="P:cell differentiation"/>
    <property type="evidence" value="ECO:0000318"/>
    <property type="project" value="GO_Central"/>
</dbReference>
<dbReference type="PaxDb" id="35128-Thaps3404"/>
<organism evidence="3 4">
    <name type="scientific">Thalassiosira pseudonana</name>
    <name type="common">Marine diatom</name>
    <name type="synonym">Cyclotella nana</name>
    <dbReference type="NCBI Taxonomy" id="35128"/>
    <lineage>
        <taxon>Eukaryota</taxon>
        <taxon>Sar</taxon>
        <taxon>Stramenopiles</taxon>
        <taxon>Ochrophyta</taxon>
        <taxon>Bacillariophyta</taxon>
        <taxon>Coscinodiscophyceae</taxon>
        <taxon>Thalassiosirophycidae</taxon>
        <taxon>Thalassiosirales</taxon>
        <taxon>Thalassiosiraceae</taxon>
        <taxon>Thalassiosira</taxon>
    </lineage>
</organism>
<dbReference type="HOGENOM" id="CLU_276548_0_0_1"/>
<dbReference type="RefSeq" id="XP_002288308.1">
    <property type="nucleotide sequence ID" value="XM_002288272.1"/>
</dbReference>
<feature type="compositionally biased region" description="Basic and acidic residues" evidence="1">
    <location>
        <begin position="253"/>
        <end position="263"/>
    </location>
</feature>
<evidence type="ECO:0000313" key="4">
    <source>
        <dbReference type="Proteomes" id="UP000001449"/>
    </source>
</evidence>
<proteinExistence type="predicted"/>
<feature type="compositionally biased region" description="Polar residues" evidence="1">
    <location>
        <begin position="224"/>
        <end position="244"/>
    </location>
</feature>
<dbReference type="GO" id="GO:0005634">
    <property type="term" value="C:nucleus"/>
    <property type="evidence" value="ECO:0007669"/>
    <property type="project" value="InterPro"/>
</dbReference>
<dbReference type="GO" id="GO:0000977">
    <property type="term" value="F:RNA polymerase II transcription regulatory region sequence-specific DNA binding"/>
    <property type="evidence" value="ECO:0000318"/>
    <property type="project" value="GO_Central"/>
</dbReference>
<sequence>MDPNAQEQPYAVSAISLSATGNASGGDDRERKLDTPSAGGDEITPPSRDDVRVEATSTANDAPPDDIVVATAPVTYATNLGVDEKTAAGELVGHPPSQPTADETTPTTERMDIEEPFVHLQNTEETTEPKILGDNNIVESADDRERDIAAAAIIPHGRTAATSNAAGMDIDKPTVDVETTEQSSETAINSGTDKEKASEQDVSVPRAWTSETSDEGKREKAKNVAQSSTTNSINTGTEPPSNGVEQKAVPVTAKDDSQKEATEKGGSGAVANNAIDSKPNPPSLQKVLMSTGSQKVVNAFKLTDPKDSMMFLDIANQLKADGCPPGNPCDVPSAILTSLLKGLSHTPAYKLGGTFEGGLRELAVNFAIFQADALASGSASVTMVQVAQYCADLLKKWESKHGSKLLNNMFHYFLDYSTAVKSSPQMGATSTSHLKPFLKLLTKTINNICCNTQHCLEDLMDFEYIWEATKFAHPMFIDEEGVSKNQGTNGNGKRPVSPMSHSASEKYQVVKEFAWTLARTIQLAKSIDKEDLSSYRNTNRRNHVTESAACIDLVVAAVKLDIKGREWSEQLAKKVKQETGVLVWSKGDHDNASREQLRKDVLHAANEVLVAVSPRKVYTPLARHELVGAVTPSSLLMPSIATHSQREGVLSKLNTIFVESIKDFFSFANVHRKMLAPINQRMSNYDVKGIVYKTQATVTGVAKPPPRKLPTPTNATPSFEMRNQNTIYIKGLQSPQVTESEQKEVTSWSDEILGLVLSTESIKPSTGLLELLGEPSLLKRMSWKEVLRPVLNYSIAVVAKSCLSGGKDCDYASVYTLSKEDLSFNVLPNTKQSNEAMPGAVLFLYFYALECILRSDRAERNGRPNPALSINEQFHSSLFSLCSFCLRRATNQKDTSFEIQDIGSCPVVYFKLIDSLIHSMKAGSESLTIEVMAMPTFIIRTLRQVQDMLIGSLWMMNSDGIARDIGSNFIEMINKLRERPSTWPLANLRKMCSIDDSMSVDPTSPMNSKEYTFVSYMMNNLLSIIKRRVQALCNVLSLPNSIAVHDKTMMVFTTMLCYRIDLFFDRHPDQIMLCSMYAACAKMKLAPEIDFTKINDAYAETNKHELSPHVVHKILFQIKFSSDNDGIGDIISFYNVSLNCNFYLSNIGTPI</sequence>
<dbReference type="AlphaFoldDB" id="B8BXP7"/>
<dbReference type="eggNOG" id="KOG1010">
    <property type="taxonomic scope" value="Eukaryota"/>
</dbReference>
<name>B8BXP7_THAPS</name>
<dbReference type="PANTHER" id="PTHR13742:SF17">
    <property type="entry name" value="RE32990P-RELATED"/>
    <property type="match status" value="1"/>
</dbReference>
<dbReference type="EMBL" id="CM000640">
    <property type="protein sequence ID" value="EED93744.1"/>
    <property type="molecule type" value="Genomic_DNA"/>
</dbReference>
<dbReference type="InParanoid" id="B8BXP7"/>
<dbReference type="CDD" id="cd20548">
    <property type="entry name" value="CYCLIN_RB-like"/>
    <property type="match status" value="1"/>
</dbReference>
<dbReference type="PANTHER" id="PTHR13742">
    <property type="entry name" value="RETINOBLASTOMA-ASSOCIATED PROTEIN RB -RELATED"/>
    <property type="match status" value="1"/>
</dbReference>
<dbReference type="GeneID" id="7448730"/>
<dbReference type="Proteomes" id="UP000001449">
    <property type="component" value="Chromosome 3"/>
</dbReference>
<dbReference type="GO" id="GO:0005667">
    <property type="term" value="C:transcription regulator complex"/>
    <property type="evidence" value="ECO:0000318"/>
    <property type="project" value="GO_Central"/>
</dbReference>
<accession>B8BXP7</accession>
<dbReference type="InterPro" id="IPR028309">
    <property type="entry name" value="RB_fam"/>
</dbReference>
<dbReference type="KEGG" id="tps:THAPSDRAFT_3404"/>
<dbReference type="STRING" id="35128.B8BXP7"/>
<feature type="domain" description="Retinoblastoma-associated protein B-box" evidence="2">
    <location>
        <begin position="1015"/>
        <end position="1135"/>
    </location>
</feature>
<feature type="compositionally biased region" description="Polar residues" evidence="1">
    <location>
        <begin position="180"/>
        <end position="191"/>
    </location>
</feature>